<dbReference type="GO" id="GO:0005829">
    <property type="term" value="C:cytosol"/>
    <property type="evidence" value="ECO:0007669"/>
    <property type="project" value="TreeGrafter"/>
</dbReference>
<comment type="caution">
    <text evidence="3">The sequence shown here is derived from an EMBL/GenBank/DDBJ whole genome shotgun (WGS) entry which is preliminary data.</text>
</comment>
<evidence type="ECO:0000313" key="3">
    <source>
        <dbReference type="EMBL" id="OMH41412.1"/>
    </source>
</evidence>
<dbReference type="RefSeq" id="WP_076712163.1">
    <property type="nucleotide sequence ID" value="NZ_MOEN01000001.1"/>
</dbReference>
<dbReference type="STRING" id="1914305.BLW93_00585"/>
<dbReference type="Pfam" id="PF01910">
    <property type="entry name" value="Thiamine_BP"/>
    <property type="match status" value="1"/>
</dbReference>
<dbReference type="InterPro" id="IPR051614">
    <property type="entry name" value="UPF0045_domain"/>
</dbReference>
<evidence type="ECO:0000313" key="4">
    <source>
        <dbReference type="Proteomes" id="UP000187408"/>
    </source>
</evidence>
<dbReference type="AlphaFoldDB" id="A0A1R1MNK7"/>
<dbReference type="SUPFAM" id="SSF89957">
    <property type="entry name" value="MTH1187/YkoF-like"/>
    <property type="match status" value="1"/>
</dbReference>
<dbReference type="NCBIfam" id="TIGR00106">
    <property type="entry name" value="MTH1187 family thiamine-binding protein"/>
    <property type="match status" value="1"/>
</dbReference>
<sequence>MAVMEISVVPVGTCNPCVSEYVSYAYKLLKEKGYYFQLTAMGVIVQGDVEELLQLALEIHRRPFEKGALRVMTTIRIDERKDTDLTVEGKLKKLKKAL</sequence>
<dbReference type="InterPro" id="IPR002767">
    <property type="entry name" value="Thiamine_BP"/>
</dbReference>
<name>A0A1R1MNK7_9BACT</name>
<dbReference type="EMBL" id="MOEN01000001">
    <property type="protein sequence ID" value="OMH41412.1"/>
    <property type="molecule type" value="Genomic_DNA"/>
</dbReference>
<protein>
    <recommendedName>
        <fullName evidence="2">Thiamine-binding protein domain-containing protein</fullName>
    </recommendedName>
</protein>
<comment type="similarity">
    <text evidence="1">Belongs to the UPF0045 family.</text>
</comment>
<dbReference type="OrthoDB" id="5886358at2"/>
<gene>
    <name evidence="3" type="ORF">BLW93_00585</name>
</gene>
<reference evidence="3 4" key="1">
    <citation type="submission" date="2016-10" db="EMBL/GenBank/DDBJ databases">
        <title>Genome sequence of a sulfur-reducing bacterium Desulfurobacterium indicum K6013.</title>
        <authorList>
            <person name="Cao J."/>
            <person name="Shao Z."/>
            <person name="Alain K."/>
            <person name="Jebbar M."/>
        </authorList>
    </citation>
    <scope>NUCLEOTIDE SEQUENCE [LARGE SCALE GENOMIC DNA]</scope>
    <source>
        <strain evidence="3 4">K6013</strain>
    </source>
</reference>
<dbReference type="PANTHER" id="PTHR33777:SF1">
    <property type="entry name" value="UPF0045 PROTEIN ECM15"/>
    <property type="match status" value="1"/>
</dbReference>
<accession>A0A1R1MNK7</accession>
<feature type="domain" description="Thiamine-binding protein" evidence="2">
    <location>
        <begin position="4"/>
        <end position="94"/>
    </location>
</feature>
<dbReference type="Proteomes" id="UP000187408">
    <property type="component" value="Unassembled WGS sequence"/>
</dbReference>
<evidence type="ECO:0000259" key="2">
    <source>
        <dbReference type="Pfam" id="PF01910"/>
    </source>
</evidence>
<organism evidence="3 4">
    <name type="scientific">Desulfurobacterium indicum</name>
    <dbReference type="NCBI Taxonomy" id="1914305"/>
    <lineage>
        <taxon>Bacteria</taxon>
        <taxon>Pseudomonadati</taxon>
        <taxon>Aquificota</taxon>
        <taxon>Aquificia</taxon>
        <taxon>Desulfurobacteriales</taxon>
        <taxon>Desulfurobacteriaceae</taxon>
        <taxon>Desulfurobacterium</taxon>
    </lineage>
</organism>
<evidence type="ECO:0000256" key="1">
    <source>
        <dbReference type="ARBA" id="ARBA00010272"/>
    </source>
</evidence>
<dbReference type="Gene3D" id="3.30.70.930">
    <property type="match status" value="1"/>
</dbReference>
<keyword evidence="4" id="KW-1185">Reference proteome</keyword>
<dbReference type="PANTHER" id="PTHR33777">
    <property type="entry name" value="UPF0045 PROTEIN ECM15"/>
    <property type="match status" value="1"/>
</dbReference>
<dbReference type="InterPro" id="IPR029756">
    <property type="entry name" value="MTH1187/YkoF-like"/>
</dbReference>
<proteinExistence type="inferred from homology"/>